<feature type="compositionally biased region" description="Gly residues" evidence="1">
    <location>
        <begin position="462"/>
        <end position="473"/>
    </location>
</feature>
<protein>
    <submittedName>
        <fullName evidence="2">Uncharacterized protein</fullName>
    </submittedName>
</protein>
<dbReference type="Proteomes" id="UP000001058">
    <property type="component" value="Unassembled WGS sequence"/>
</dbReference>
<organism evidence="3">
    <name type="scientific">Volvox carteri f. nagariensis</name>
    <dbReference type="NCBI Taxonomy" id="3068"/>
    <lineage>
        <taxon>Eukaryota</taxon>
        <taxon>Viridiplantae</taxon>
        <taxon>Chlorophyta</taxon>
        <taxon>core chlorophytes</taxon>
        <taxon>Chlorophyceae</taxon>
        <taxon>CS clade</taxon>
        <taxon>Chlamydomonadales</taxon>
        <taxon>Volvocaceae</taxon>
        <taxon>Volvox</taxon>
    </lineage>
</organism>
<dbReference type="OrthoDB" id="551819at2759"/>
<feature type="region of interest" description="Disordered" evidence="1">
    <location>
        <begin position="209"/>
        <end position="269"/>
    </location>
</feature>
<evidence type="ECO:0000256" key="1">
    <source>
        <dbReference type="SAM" id="MobiDB-lite"/>
    </source>
</evidence>
<evidence type="ECO:0000313" key="3">
    <source>
        <dbReference type="Proteomes" id="UP000001058"/>
    </source>
</evidence>
<feature type="compositionally biased region" description="Basic and acidic residues" evidence="1">
    <location>
        <begin position="342"/>
        <end position="358"/>
    </location>
</feature>
<feature type="region of interest" description="Disordered" evidence="1">
    <location>
        <begin position="457"/>
        <end position="478"/>
    </location>
</feature>
<accession>D8UA54</accession>
<proteinExistence type="predicted"/>
<dbReference type="AlphaFoldDB" id="D8UA54"/>
<dbReference type="GeneID" id="9617366"/>
<sequence>MAQTVALIAGLVAASVVLPALLLLCGKKRKDAPVGASMANRRGGSPGGRMPMDPILHPSWVTKQAARDAMEKQQMTVIMATNQTRMQKAGGGGRRSGSGGGEDNVQVVVMRQPSTMADRFALPSHIAKQLGQEVVAGRGEAVLPYRRSTTANGSGIKARTPAGGETPDLPYARGYNSSTSTGSRKAHGGMSYFQGRDSISSVIPLSETHTIGGSGTPSDQREGVRFSGSGTAARARDSRFTGSFRRGSGSGTAWTGELKADGGSGVSGSMEVSVNRLKGPSGLMAAAVEAAEAEAAALLLLNEARVTHPRVISLSLRLPKASPRPSSPGGIGAGFLGGGRSSSDELRRQEQLQEKGENDAQEQEQDLRQWEGTEKEERQQQRPPQQQPPSLDIVERLVPGVDWSAASPSPSLFQTTAAERAPPAAAATPSSRRLGAASEPADDGGVTSVAVVVPQHLSNNQSGGGGGSGGGSRGRSISSRELHGRLGVVHLRSLLGGRSFLVERELWNGGSGTRKRWTGHCGLAPPEPFLAELEDVLQAPLPGSANNSAALRAATGCGQVNASTSRSRRVMLLTSRRCSGDVGGGSGPLDADLGQKALELSCSTEQAATAAEAAAKAAAAGEPVAARDITLRLGGSGGGGGSSGSAPPGTADATRASVTWSGMAAAVPLVDVEAGPAMMTSAGDAMMAAPALSSRASGASDASRPTRRAWEIWFSAGGKSVYYGCLERLWGCGRGLIRGPRYIQRPPVQGCSRAQTMPRLKGVPSRQQPLGNNFLIVATDSRQAKWP</sequence>
<name>D8UA54_VOLCA</name>
<dbReference type="InParanoid" id="D8UA54"/>
<gene>
    <name evidence="2" type="ORF">VOLCADRAFT_96453</name>
</gene>
<feature type="compositionally biased region" description="Gly residues" evidence="1">
    <location>
        <begin position="634"/>
        <end position="643"/>
    </location>
</feature>
<feature type="compositionally biased region" description="Gly residues" evidence="1">
    <location>
        <begin position="329"/>
        <end position="340"/>
    </location>
</feature>
<dbReference type="KEGG" id="vcn:VOLCADRAFT_96453"/>
<feature type="region of interest" description="Disordered" evidence="1">
    <location>
        <begin position="151"/>
        <end position="171"/>
    </location>
</feature>
<feature type="compositionally biased region" description="Basic and acidic residues" evidence="1">
    <location>
        <begin position="365"/>
        <end position="380"/>
    </location>
</feature>
<feature type="region of interest" description="Disordered" evidence="1">
    <location>
        <begin position="319"/>
        <end position="391"/>
    </location>
</feature>
<dbReference type="EMBL" id="GL378373">
    <property type="protein sequence ID" value="EFJ43415.1"/>
    <property type="molecule type" value="Genomic_DNA"/>
</dbReference>
<dbReference type="RefSeq" id="XP_002955562.1">
    <property type="nucleotide sequence ID" value="XM_002955516.1"/>
</dbReference>
<keyword evidence="3" id="KW-1185">Reference proteome</keyword>
<feature type="region of interest" description="Disordered" evidence="1">
    <location>
        <begin position="630"/>
        <end position="654"/>
    </location>
</feature>
<reference evidence="2 3" key="1">
    <citation type="journal article" date="2010" name="Science">
        <title>Genomic analysis of organismal complexity in the multicellular green alga Volvox carteri.</title>
        <authorList>
            <person name="Prochnik S.E."/>
            <person name="Umen J."/>
            <person name="Nedelcu A.M."/>
            <person name="Hallmann A."/>
            <person name="Miller S.M."/>
            <person name="Nishii I."/>
            <person name="Ferris P."/>
            <person name="Kuo A."/>
            <person name="Mitros T."/>
            <person name="Fritz-Laylin L.K."/>
            <person name="Hellsten U."/>
            <person name="Chapman J."/>
            <person name="Simakov O."/>
            <person name="Rensing S.A."/>
            <person name="Terry A."/>
            <person name="Pangilinan J."/>
            <person name="Kapitonov V."/>
            <person name="Jurka J."/>
            <person name="Salamov A."/>
            <person name="Shapiro H."/>
            <person name="Schmutz J."/>
            <person name="Grimwood J."/>
            <person name="Lindquist E."/>
            <person name="Lucas S."/>
            <person name="Grigoriev I.V."/>
            <person name="Schmitt R."/>
            <person name="Kirk D."/>
            <person name="Rokhsar D.S."/>
        </authorList>
    </citation>
    <scope>NUCLEOTIDE SEQUENCE [LARGE SCALE GENOMIC DNA]</scope>
    <source>
        <strain evidence="3">f. Nagariensis / Eve</strain>
    </source>
</reference>
<evidence type="ECO:0000313" key="2">
    <source>
        <dbReference type="EMBL" id="EFJ43415.1"/>
    </source>
</evidence>
<feature type="compositionally biased region" description="Low complexity" evidence="1">
    <location>
        <begin position="417"/>
        <end position="433"/>
    </location>
</feature>
<feature type="region of interest" description="Disordered" evidence="1">
    <location>
        <begin position="417"/>
        <end position="444"/>
    </location>
</feature>